<keyword evidence="3" id="KW-1185">Reference proteome</keyword>
<dbReference type="EMBL" id="JACGCI010000012">
    <property type="protein sequence ID" value="KAF6760529.1"/>
    <property type="molecule type" value="Genomic_DNA"/>
</dbReference>
<keyword evidence="1" id="KW-0732">Signal</keyword>
<dbReference type="OrthoDB" id="2976636at2759"/>
<organism evidence="2 3">
    <name type="scientific">Ephemerocybe angulata</name>
    <dbReference type="NCBI Taxonomy" id="980116"/>
    <lineage>
        <taxon>Eukaryota</taxon>
        <taxon>Fungi</taxon>
        <taxon>Dikarya</taxon>
        <taxon>Basidiomycota</taxon>
        <taxon>Agaricomycotina</taxon>
        <taxon>Agaricomycetes</taxon>
        <taxon>Agaricomycetidae</taxon>
        <taxon>Agaricales</taxon>
        <taxon>Agaricineae</taxon>
        <taxon>Psathyrellaceae</taxon>
        <taxon>Ephemerocybe</taxon>
    </lineage>
</organism>
<accession>A0A8H6I9U3</accession>
<gene>
    <name evidence="2" type="ORF">DFP72DRAFT_882455</name>
</gene>
<evidence type="ECO:0000313" key="2">
    <source>
        <dbReference type="EMBL" id="KAF6760529.1"/>
    </source>
</evidence>
<dbReference type="Proteomes" id="UP000521943">
    <property type="component" value="Unassembled WGS sequence"/>
</dbReference>
<proteinExistence type="predicted"/>
<evidence type="ECO:0000256" key="1">
    <source>
        <dbReference type="SAM" id="SignalP"/>
    </source>
</evidence>
<feature type="chain" id="PRO_5034432373" evidence="1">
    <location>
        <begin position="21"/>
        <end position="228"/>
    </location>
</feature>
<dbReference type="AlphaFoldDB" id="A0A8H6I9U3"/>
<reference evidence="2 3" key="1">
    <citation type="submission" date="2020-07" db="EMBL/GenBank/DDBJ databases">
        <title>Comparative genomics of pyrophilous fungi reveals a link between fire events and developmental genes.</title>
        <authorList>
            <consortium name="DOE Joint Genome Institute"/>
            <person name="Steindorff A.S."/>
            <person name="Carver A."/>
            <person name="Calhoun S."/>
            <person name="Stillman K."/>
            <person name="Liu H."/>
            <person name="Lipzen A."/>
            <person name="Pangilinan J."/>
            <person name="Labutti K."/>
            <person name="Bruns T.D."/>
            <person name="Grigoriev I.V."/>
        </authorList>
    </citation>
    <scope>NUCLEOTIDE SEQUENCE [LARGE SCALE GENOMIC DNA]</scope>
    <source>
        <strain evidence="2 3">CBS 144469</strain>
    </source>
</reference>
<name>A0A8H6I9U3_9AGAR</name>
<sequence>MVYISKPVVVAALVITPSIAAPLTQASEEQFDARDQYEDLDARGKFAAARRVLHHTNTAAGHIGTATSLWSMFKGQRDIEDSDLEARGKGWELGKKMFASGAAAAAFGTLIAPIFKRPAKPVYNRDFEEEMYERDFEDDVFERDFDDEELELLARYLDEAAALEGRSPNYGSSLLKIGTFLGRKAKFLVPAAGAAGFGLGVAAKLRSRDFDEFDMYERDMESSLDEMD</sequence>
<feature type="signal peptide" evidence="1">
    <location>
        <begin position="1"/>
        <end position="20"/>
    </location>
</feature>
<protein>
    <submittedName>
        <fullName evidence="2">Uncharacterized protein</fullName>
    </submittedName>
</protein>
<evidence type="ECO:0000313" key="3">
    <source>
        <dbReference type="Proteomes" id="UP000521943"/>
    </source>
</evidence>
<comment type="caution">
    <text evidence="2">The sequence shown here is derived from an EMBL/GenBank/DDBJ whole genome shotgun (WGS) entry which is preliminary data.</text>
</comment>